<sequence>MNPVGHGWRLQLSEPQSTRRCCRGRVEAEGAGLYKASSHQDSKRVVNSGNTVLVDAGRNFFVCYL</sequence>
<feature type="non-terminal residue" evidence="1">
    <location>
        <position position="1"/>
    </location>
</feature>
<name>A0ABQ9T9Z2_SAGOE</name>
<evidence type="ECO:0000313" key="1">
    <source>
        <dbReference type="EMBL" id="KAK2081495.1"/>
    </source>
</evidence>
<comment type="caution">
    <text evidence="1">The sequence shown here is derived from an EMBL/GenBank/DDBJ whole genome shotgun (WGS) entry which is preliminary data.</text>
</comment>
<accession>A0ABQ9T9Z2</accession>
<keyword evidence="2" id="KW-1185">Reference proteome</keyword>
<gene>
    <name evidence="1" type="ORF">P7K49_040888</name>
</gene>
<dbReference type="EMBL" id="JASSZA010000223">
    <property type="protein sequence ID" value="KAK2081495.1"/>
    <property type="molecule type" value="Genomic_DNA"/>
</dbReference>
<protein>
    <submittedName>
        <fullName evidence="1">Uncharacterized protein</fullName>
    </submittedName>
</protein>
<evidence type="ECO:0000313" key="2">
    <source>
        <dbReference type="Proteomes" id="UP001266305"/>
    </source>
</evidence>
<organism evidence="1 2">
    <name type="scientific">Saguinus oedipus</name>
    <name type="common">Cotton-top tamarin</name>
    <name type="synonym">Oedipomidas oedipus</name>
    <dbReference type="NCBI Taxonomy" id="9490"/>
    <lineage>
        <taxon>Eukaryota</taxon>
        <taxon>Metazoa</taxon>
        <taxon>Chordata</taxon>
        <taxon>Craniata</taxon>
        <taxon>Vertebrata</taxon>
        <taxon>Euteleostomi</taxon>
        <taxon>Mammalia</taxon>
        <taxon>Eutheria</taxon>
        <taxon>Euarchontoglires</taxon>
        <taxon>Primates</taxon>
        <taxon>Haplorrhini</taxon>
        <taxon>Platyrrhini</taxon>
        <taxon>Cebidae</taxon>
        <taxon>Callitrichinae</taxon>
        <taxon>Saguinus</taxon>
    </lineage>
</organism>
<reference evidence="1 2" key="1">
    <citation type="submission" date="2023-05" db="EMBL/GenBank/DDBJ databases">
        <title>B98-5 Cell Line De Novo Hybrid Assembly: An Optical Mapping Approach.</title>
        <authorList>
            <person name="Kananen K."/>
            <person name="Auerbach J.A."/>
            <person name="Kautto E."/>
            <person name="Blachly J.S."/>
        </authorList>
    </citation>
    <scope>NUCLEOTIDE SEQUENCE [LARGE SCALE GENOMIC DNA]</scope>
    <source>
        <strain evidence="1">B95-8</strain>
        <tissue evidence="1">Cell line</tissue>
    </source>
</reference>
<dbReference type="Proteomes" id="UP001266305">
    <property type="component" value="Unassembled WGS sequence"/>
</dbReference>
<proteinExistence type="predicted"/>